<dbReference type="SUPFAM" id="SSF144083">
    <property type="entry name" value="Magnesium transport protein CorA, transmembrane region"/>
    <property type="match status" value="1"/>
</dbReference>
<dbReference type="GO" id="GO:0015095">
    <property type="term" value="F:magnesium ion transmembrane transporter activity"/>
    <property type="evidence" value="ECO:0007669"/>
    <property type="project" value="TreeGrafter"/>
</dbReference>
<dbReference type="InterPro" id="IPR045863">
    <property type="entry name" value="CorA_TM1_TM2"/>
</dbReference>
<evidence type="ECO:0000256" key="3">
    <source>
        <dbReference type="ARBA" id="ARBA00022448"/>
    </source>
</evidence>
<dbReference type="Pfam" id="PF01544">
    <property type="entry name" value="CorA"/>
    <property type="match status" value="1"/>
</dbReference>
<comment type="catalytic activity">
    <reaction evidence="10">
        <text>Mg(2+)(in) = Mg(2+)(out)</text>
        <dbReference type="Rhea" id="RHEA:29827"/>
        <dbReference type="ChEBI" id="CHEBI:18420"/>
    </reaction>
</comment>
<dbReference type="PANTHER" id="PTHR46494:SF1">
    <property type="entry name" value="CORA FAMILY METAL ION TRANSPORTER (EUROFUNG)"/>
    <property type="match status" value="1"/>
</dbReference>
<gene>
    <name evidence="13" type="primary">corA_1</name>
    <name evidence="13" type="ORF">CLVI_27750</name>
</gene>
<evidence type="ECO:0000256" key="8">
    <source>
        <dbReference type="ARBA" id="ARBA00023065"/>
    </source>
</evidence>
<evidence type="ECO:0000256" key="10">
    <source>
        <dbReference type="ARBA" id="ARBA00034269"/>
    </source>
</evidence>
<feature type="transmembrane region" description="Helical" evidence="12">
    <location>
        <begin position="249"/>
        <end position="268"/>
    </location>
</feature>
<keyword evidence="6" id="KW-0460">Magnesium</keyword>
<dbReference type="AlphaFoldDB" id="A0A2T0BB29"/>
<comment type="similarity">
    <text evidence="2">Belongs to the CorA metal ion transporter (MIT) (TC 1.A.35) family.</text>
</comment>
<dbReference type="SUPFAM" id="SSF143865">
    <property type="entry name" value="CorA soluble domain-like"/>
    <property type="match status" value="1"/>
</dbReference>
<evidence type="ECO:0000256" key="4">
    <source>
        <dbReference type="ARBA" id="ARBA00022475"/>
    </source>
</evidence>
<dbReference type="GO" id="GO:0015087">
    <property type="term" value="F:cobalt ion transmembrane transporter activity"/>
    <property type="evidence" value="ECO:0007669"/>
    <property type="project" value="TreeGrafter"/>
</dbReference>
<keyword evidence="8" id="KW-0406">Ion transport</keyword>
<keyword evidence="4" id="KW-1003">Cell membrane</keyword>
<comment type="function">
    <text evidence="11">Mediates influx of magnesium ions. Alternates between open and closed states. Activated by low cytoplasmic Mg(2+) levels. Inactive when cytoplasmic Mg(2+) levels are high.</text>
</comment>
<dbReference type="OrthoDB" id="9803416at2"/>
<keyword evidence="3" id="KW-0813">Transport</keyword>
<dbReference type="PANTHER" id="PTHR46494">
    <property type="entry name" value="CORA FAMILY METAL ION TRANSPORTER (EUROFUNG)"/>
    <property type="match status" value="1"/>
</dbReference>
<accession>A0A2T0BB29</accession>
<dbReference type="FunFam" id="1.20.58.340:FF:000004">
    <property type="entry name" value="Magnesium transport protein CorA"/>
    <property type="match status" value="1"/>
</dbReference>
<organism evidence="13 14">
    <name type="scientific">Clostridium vincentii</name>
    <dbReference type="NCBI Taxonomy" id="52704"/>
    <lineage>
        <taxon>Bacteria</taxon>
        <taxon>Bacillati</taxon>
        <taxon>Bacillota</taxon>
        <taxon>Clostridia</taxon>
        <taxon>Eubacteriales</taxon>
        <taxon>Clostridiaceae</taxon>
        <taxon>Clostridium</taxon>
    </lineage>
</organism>
<evidence type="ECO:0000256" key="2">
    <source>
        <dbReference type="ARBA" id="ARBA00009765"/>
    </source>
</evidence>
<evidence type="ECO:0000313" key="14">
    <source>
        <dbReference type="Proteomes" id="UP000239471"/>
    </source>
</evidence>
<evidence type="ECO:0000256" key="11">
    <source>
        <dbReference type="ARBA" id="ARBA00045497"/>
    </source>
</evidence>
<dbReference type="CDD" id="cd12826">
    <property type="entry name" value="EcCorA_ZntB-like_u1"/>
    <property type="match status" value="1"/>
</dbReference>
<dbReference type="Gene3D" id="1.20.58.340">
    <property type="entry name" value="Magnesium transport protein CorA, transmembrane region"/>
    <property type="match status" value="2"/>
</dbReference>
<evidence type="ECO:0000256" key="7">
    <source>
        <dbReference type="ARBA" id="ARBA00022989"/>
    </source>
</evidence>
<evidence type="ECO:0000256" key="9">
    <source>
        <dbReference type="ARBA" id="ARBA00023136"/>
    </source>
</evidence>
<comment type="caution">
    <text evidence="13">The sequence shown here is derived from an EMBL/GenBank/DDBJ whole genome shotgun (WGS) entry which is preliminary data.</text>
</comment>
<keyword evidence="14" id="KW-1185">Reference proteome</keyword>
<feature type="transmembrane region" description="Helical" evidence="12">
    <location>
        <begin position="280"/>
        <end position="300"/>
    </location>
</feature>
<dbReference type="RefSeq" id="WP_106060693.1">
    <property type="nucleotide sequence ID" value="NZ_PVXQ01000036.1"/>
</dbReference>
<name>A0A2T0BB29_9CLOT</name>
<dbReference type="InterPro" id="IPR045861">
    <property type="entry name" value="CorA_cytoplasmic_dom"/>
</dbReference>
<dbReference type="InterPro" id="IPR002523">
    <property type="entry name" value="MgTranspt_CorA/ZnTranspt_ZntB"/>
</dbReference>
<evidence type="ECO:0000313" key="13">
    <source>
        <dbReference type="EMBL" id="PRR81101.1"/>
    </source>
</evidence>
<dbReference type="EMBL" id="PVXQ01000036">
    <property type="protein sequence ID" value="PRR81101.1"/>
    <property type="molecule type" value="Genomic_DNA"/>
</dbReference>
<evidence type="ECO:0000256" key="12">
    <source>
        <dbReference type="SAM" id="Phobius"/>
    </source>
</evidence>
<sequence>MIFYLKDNNLQKSDIENLILEKDKRFIAILSFKELESLADKLNINEKIQFDCLNGRGSKFESHDGFDYISLMVPSIEDPLNDPNRICIYFRENLLAFICDKKTIITDTIEDVLLGDQKCPNLGRVLDIFFDKLTVGDIYALENIEEEISELEESLVNFTDQDYFKQIMVLRKKLLKLKRYYEQFYNIAESVEENENGLIDKKSIKSFRIFTNRLNRLSQSVLNSRDYVSQVREAYQAQVDIDQNNIMKVFTVVTFIFLPLTLLVGWYGMNLKMPEFNWDYGYPFVIILSIIVVLLCVVFFKKKKWF</sequence>
<comment type="subcellular location">
    <subcellularLocation>
        <location evidence="1">Cell membrane</location>
        <topology evidence="1">Multi-pass membrane protein</topology>
    </subcellularLocation>
</comment>
<reference evidence="13 14" key="1">
    <citation type="submission" date="2018-03" db="EMBL/GenBank/DDBJ databases">
        <title>Genome sequence of Clostridium vincentii DSM 10228.</title>
        <authorList>
            <person name="Poehlein A."/>
            <person name="Daniel R."/>
        </authorList>
    </citation>
    <scope>NUCLEOTIDE SEQUENCE [LARGE SCALE GENOMIC DNA]</scope>
    <source>
        <strain evidence="13 14">DSM 10228</strain>
    </source>
</reference>
<evidence type="ECO:0000256" key="5">
    <source>
        <dbReference type="ARBA" id="ARBA00022692"/>
    </source>
</evidence>
<dbReference type="GO" id="GO:0050897">
    <property type="term" value="F:cobalt ion binding"/>
    <property type="evidence" value="ECO:0007669"/>
    <property type="project" value="TreeGrafter"/>
</dbReference>
<dbReference type="GO" id="GO:0005886">
    <property type="term" value="C:plasma membrane"/>
    <property type="evidence" value="ECO:0007669"/>
    <property type="project" value="UniProtKB-SubCell"/>
</dbReference>
<evidence type="ECO:0000256" key="1">
    <source>
        <dbReference type="ARBA" id="ARBA00004651"/>
    </source>
</evidence>
<protein>
    <submittedName>
        <fullName evidence="13">Magnesium transport protein CorA</fullName>
    </submittedName>
</protein>
<keyword evidence="7 12" id="KW-1133">Transmembrane helix</keyword>
<dbReference type="Proteomes" id="UP000239471">
    <property type="component" value="Unassembled WGS sequence"/>
</dbReference>
<keyword evidence="9 12" id="KW-0472">Membrane</keyword>
<evidence type="ECO:0000256" key="6">
    <source>
        <dbReference type="ARBA" id="ARBA00022842"/>
    </source>
</evidence>
<dbReference type="GO" id="GO:0000287">
    <property type="term" value="F:magnesium ion binding"/>
    <property type="evidence" value="ECO:0007669"/>
    <property type="project" value="TreeGrafter"/>
</dbReference>
<proteinExistence type="inferred from homology"/>
<keyword evidence="5 12" id="KW-0812">Transmembrane</keyword>